<evidence type="ECO:0000256" key="1">
    <source>
        <dbReference type="SAM" id="MobiDB-lite"/>
    </source>
</evidence>
<keyword evidence="3" id="KW-1185">Reference proteome</keyword>
<reference evidence="2 3" key="1">
    <citation type="journal article" date="2019" name="Environ. Microbiol.">
        <title>At the nexus of three kingdoms: the genome of the mycorrhizal fungus Gigaspora margarita provides insights into plant, endobacterial and fungal interactions.</title>
        <authorList>
            <person name="Venice F."/>
            <person name="Ghignone S."/>
            <person name="Salvioli di Fossalunga A."/>
            <person name="Amselem J."/>
            <person name="Novero M."/>
            <person name="Xianan X."/>
            <person name="Sedzielewska Toro K."/>
            <person name="Morin E."/>
            <person name="Lipzen A."/>
            <person name="Grigoriev I.V."/>
            <person name="Henrissat B."/>
            <person name="Martin F.M."/>
            <person name="Bonfante P."/>
        </authorList>
    </citation>
    <scope>NUCLEOTIDE SEQUENCE [LARGE SCALE GENOMIC DNA]</scope>
    <source>
        <strain evidence="2 3">BEG34</strain>
    </source>
</reference>
<organism evidence="2 3">
    <name type="scientific">Gigaspora margarita</name>
    <dbReference type="NCBI Taxonomy" id="4874"/>
    <lineage>
        <taxon>Eukaryota</taxon>
        <taxon>Fungi</taxon>
        <taxon>Fungi incertae sedis</taxon>
        <taxon>Mucoromycota</taxon>
        <taxon>Glomeromycotina</taxon>
        <taxon>Glomeromycetes</taxon>
        <taxon>Diversisporales</taxon>
        <taxon>Gigasporaceae</taxon>
        <taxon>Gigaspora</taxon>
    </lineage>
</organism>
<name>A0A8H4ERD3_GIGMA</name>
<feature type="compositionally biased region" description="Polar residues" evidence="1">
    <location>
        <begin position="28"/>
        <end position="42"/>
    </location>
</feature>
<sequence length="131" mass="14597">MQQNDGDESDYVNAHATFPLRSHENDDIVTSSASSQNHRSNNDILTLLVSSPARETDNITTSLQISPTAYHKRILDLAINIRNGIMIRVENEEPNKPSTSALIHEPARLPEINQVIKILILNNSVTTNNDQ</sequence>
<dbReference type="EMBL" id="WTPW01000162">
    <property type="protein sequence ID" value="KAF0540775.1"/>
    <property type="molecule type" value="Genomic_DNA"/>
</dbReference>
<dbReference type="OrthoDB" id="10583257at2759"/>
<dbReference type="AlphaFoldDB" id="A0A8H4ERD3"/>
<evidence type="ECO:0000313" key="3">
    <source>
        <dbReference type="Proteomes" id="UP000439903"/>
    </source>
</evidence>
<evidence type="ECO:0000313" key="2">
    <source>
        <dbReference type="EMBL" id="KAF0540775.1"/>
    </source>
</evidence>
<comment type="caution">
    <text evidence="2">The sequence shown here is derived from an EMBL/GenBank/DDBJ whole genome shotgun (WGS) entry which is preliminary data.</text>
</comment>
<proteinExistence type="predicted"/>
<accession>A0A8H4ERD3</accession>
<gene>
    <name evidence="2" type="ORF">F8M41_006250</name>
</gene>
<feature type="region of interest" description="Disordered" evidence="1">
    <location>
        <begin position="18"/>
        <end position="42"/>
    </location>
</feature>
<dbReference type="Proteomes" id="UP000439903">
    <property type="component" value="Unassembled WGS sequence"/>
</dbReference>
<protein>
    <submittedName>
        <fullName evidence="2">Uncharacterized protein</fullName>
    </submittedName>
</protein>